<sequence length="745" mass="85445">MISINGYLQKTLTMATFSPTASMLLSNVRCGLLKSAVSEELFCKNCRQLQLLASSVRRRFSTFNLRMPAVHHIGKMQNCHPFTKCVRKHITESGPTHHKNRWQDKGQHFVESENEFFHSYLESSYVYQPYLLSSHQRKESVLPKETVVTLLKEVKEDRKIENVLRLFDHWAGVARMSEGWHVLSDDSFSQTTRLLKKCINHLSVEDAIECMVNLSGLGFRQSMLSHSEPRRNRILLSKAFDQLCSKRVKKLDVRQLLLAADFFYCVRGSSFTDFPFLMCERMKFFLPELTKPELILLLFHAGLTRTASSNLISASLEHLKDEMASLTIQELGIVNLAHYKTRAHVTQPAYFSALTKQLETDASLDVDPICLSAVLKYQQKSLNKSKNQFLPQFFTTVRTLEDPLLTRISSLPSETLMHVLNLYYSLDLLSEDLFMATIDRIRNKGLKDWRVKDLAKVTHVLTNIPLGSERKMEALAAILVELRRTTRQGERQAHPECMLQIAVALTYCSVYPHWLVEEIFSDMSQRRFKDSDIDFRRDLYHLSESIIIEDGTYVGPLLWADNFPKLAKNKIYSKLLQTPEGRKMCGALVKHAGRKKMSTKDFFTRDWMLLEVMNALIKARPEAVPLPTFILSHFQTPDVEVKVVSQDQANGEPVLNPACLDSLDFVSEAVVLHASNAYQKVRSRDGKTVPLLRQYHAMRVRQLRKLGATAVEVPYFELKDSGDKGQYLLTKFQQEEERLLGVGLD</sequence>
<protein>
    <recommendedName>
        <fullName evidence="3">RAP domain-containing protein</fullName>
    </recommendedName>
</protein>
<dbReference type="AlphaFoldDB" id="A0AAN9GNK8"/>
<comment type="caution">
    <text evidence="1">The sequence shown here is derived from an EMBL/GenBank/DDBJ whole genome shotgun (WGS) entry which is preliminary data.</text>
</comment>
<accession>A0AAN9GNK8</accession>
<reference evidence="1 2" key="1">
    <citation type="submission" date="2024-02" db="EMBL/GenBank/DDBJ databases">
        <title>Chromosome-scale genome assembly of the rough periwinkle Littorina saxatilis.</title>
        <authorList>
            <person name="De Jode A."/>
            <person name="Faria R."/>
            <person name="Formenti G."/>
            <person name="Sims Y."/>
            <person name="Smith T.P."/>
            <person name="Tracey A."/>
            <person name="Wood J.M.D."/>
            <person name="Zagrodzka Z.B."/>
            <person name="Johannesson K."/>
            <person name="Butlin R.K."/>
            <person name="Leder E.H."/>
        </authorList>
    </citation>
    <scope>NUCLEOTIDE SEQUENCE [LARGE SCALE GENOMIC DNA]</scope>
    <source>
        <strain evidence="1">Snail1</strain>
        <tissue evidence="1">Muscle</tissue>
    </source>
</reference>
<keyword evidence="2" id="KW-1185">Reference proteome</keyword>
<evidence type="ECO:0008006" key="3">
    <source>
        <dbReference type="Google" id="ProtNLM"/>
    </source>
</evidence>
<dbReference type="Proteomes" id="UP001374579">
    <property type="component" value="Unassembled WGS sequence"/>
</dbReference>
<dbReference type="EMBL" id="JBAMIC010000001">
    <property type="protein sequence ID" value="KAK7115337.1"/>
    <property type="molecule type" value="Genomic_DNA"/>
</dbReference>
<proteinExistence type="predicted"/>
<name>A0AAN9GNK8_9CAEN</name>
<gene>
    <name evidence="1" type="ORF">V1264_001224</name>
</gene>
<organism evidence="1 2">
    <name type="scientific">Littorina saxatilis</name>
    <dbReference type="NCBI Taxonomy" id="31220"/>
    <lineage>
        <taxon>Eukaryota</taxon>
        <taxon>Metazoa</taxon>
        <taxon>Spiralia</taxon>
        <taxon>Lophotrochozoa</taxon>
        <taxon>Mollusca</taxon>
        <taxon>Gastropoda</taxon>
        <taxon>Caenogastropoda</taxon>
        <taxon>Littorinimorpha</taxon>
        <taxon>Littorinoidea</taxon>
        <taxon>Littorinidae</taxon>
        <taxon>Littorina</taxon>
    </lineage>
</organism>
<evidence type="ECO:0000313" key="2">
    <source>
        <dbReference type="Proteomes" id="UP001374579"/>
    </source>
</evidence>
<evidence type="ECO:0000313" key="1">
    <source>
        <dbReference type="EMBL" id="KAK7115337.1"/>
    </source>
</evidence>